<dbReference type="GO" id="GO:0000150">
    <property type="term" value="F:DNA strand exchange activity"/>
    <property type="evidence" value="ECO:0007669"/>
    <property type="project" value="InterPro"/>
</dbReference>
<dbReference type="SMART" id="SM00857">
    <property type="entry name" value="Resolvase"/>
    <property type="match status" value="1"/>
</dbReference>
<proteinExistence type="predicted"/>
<dbReference type="Gene3D" id="3.40.50.1390">
    <property type="entry name" value="Resolvase, N-terminal catalytic domain"/>
    <property type="match status" value="1"/>
</dbReference>
<dbReference type="STRING" id="268407.PWYN_12525"/>
<dbReference type="SUPFAM" id="SSF53041">
    <property type="entry name" value="Resolvase-like"/>
    <property type="match status" value="1"/>
</dbReference>
<dbReference type="InterPro" id="IPR036162">
    <property type="entry name" value="Resolvase-like_N_sf"/>
</dbReference>
<dbReference type="EMBL" id="JQCR01000002">
    <property type="protein sequence ID" value="KGE20071.1"/>
    <property type="molecule type" value="Genomic_DNA"/>
</dbReference>
<dbReference type="InterPro" id="IPR050639">
    <property type="entry name" value="SSR_resolvase"/>
</dbReference>
<reference evidence="2 3" key="1">
    <citation type="submission" date="2014-08" db="EMBL/GenBank/DDBJ databases">
        <authorList>
            <person name="den Bakker H.C."/>
        </authorList>
    </citation>
    <scope>NUCLEOTIDE SEQUENCE [LARGE SCALE GENOMIC DNA]</scope>
    <source>
        <strain evidence="2 3">DSM 18334</strain>
    </source>
</reference>
<organism evidence="2 3">
    <name type="scientific">Paenibacillus wynnii</name>
    <dbReference type="NCBI Taxonomy" id="268407"/>
    <lineage>
        <taxon>Bacteria</taxon>
        <taxon>Bacillati</taxon>
        <taxon>Bacillota</taxon>
        <taxon>Bacilli</taxon>
        <taxon>Bacillales</taxon>
        <taxon>Paenibacillaceae</taxon>
        <taxon>Paenibacillus</taxon>
    </lineage>
</organism>
<name>A0A098MDL1_9BACL</name>
<comment type="caution">
    <text evidence="2">The sequence shown here is derived from an EMBL/GenBank/DDBJ whole genome shotgun (WGS) entry which is preliminary data.</text>
</comment>
<evidence type="ECO:0000313" key="2">
    <source>
        <dbReference type="EMBL" id="KGE20071.1"/>
    </source>
</evidence>
<protein>
    <recommendedName>
        <fullName evidence="1">Resolvase/invertase-type recombinase catalytic domain-containing protein</fullName>
    </recommendedName>
</protein>
<dbReference type="eggNOG" id="COG1961">
    <property type="taxonomic scope" value="Bacteria"/>
</dbReference>
<dbReference type="RefSeq" id="WP_036651932.1">
    <property type="nucleotide sequence ID" value="NZ_JQCR01000002.1"/>
</dbReference>
<dbReference type="CDD" id="cd03768">
    <property type="entry name" value="SR_ResInv"/>
    <property type="match status" value="1"/>
</dbReference>
<reference evidence="2 3" key="2">
    <citation type="submission" date="2014-10" db="EMBL/GenBank/DDBJ databases">
        <title>Comparative genomics of the Paenibacillus odorifer group.</title>
        <authorList>
            <person name="Tsai Y.-C."/>
            <person name="Martin N."/>
            <person name="Korlach J."/>
            <person name="Wiedmann M."/>
        </authorList>
    </citation>
    <scope>NUCLEOTIDE SEQUENCE [LARGE SCALE GENOMIC DNA]</scope>
    <source>
        <strain evidence="2 3">DSM 18334</strain>
    </source>
</reference>
<sequence>MNRPALQELLKDCSQKKFDIVLVWKLSRLSRKLKDTLQLIEDFEKHDVSFLSYSEQFYNSKNNSTNKLMLSMVGGFAEFKRSTIVENVKLGMNQRAKLGKWEEESLATISVTKNLL</sequence>
<gene>
    <name evidence="2" type="ORF">PWYN_12525</name>
</gene>
<dbReference type="GO" id="GO:0003677">
    <property type="term" value="F:DNA binding"/>
    <property type="evidence" value="ECO:0007669"/>
    <property type="project" value="InterPro"/>
</dbReference>
<keyword evidence="3" id="KW-1185">Reference proteome</keyword>
<feature type="domain" description="Resolvase/invertase-type recombinase catalytic" evidence="1">
    <location>
        <begin position="1"/>
        <end position="99"/>
    </location>
</feature>
<evidence type="ECO:0000259" key="1">
    <source>
        <dbReference type="PROSITE" id="PS51736"/>
    </source>
</evidence>
<dbReference type="InterPro" id="IPR006119">
    <property type="entry name" value="Resolv_N"/>
</dbReference>
<dbReference type="AlphaFoldDB" id="A0A098MDL1"/>
<dbReference type="PANTHER" id="PTHR30461:SF23">
    <property type="entry name" value="DNA RECOMBINASE-RELATED"/>
    <property type="match status" value="1"/>
</dbReference>
<evidence type="ECO:0000313" key="3">
    <source>
        <dbReference type="Proteomes" id="UP000029734"/>
    </source>
</evidence>
<dbReference type="Pfam" id="PF00239">
    <property type="entry name" value="Resolvase"/>
    <property type="match status" value="1"/>
</dbReference>
<dbReference type="PROSITE" id="PS51736">
    <property type="entry name" value="RECOMBINASES_3"/>
    <property type="match status" value="1"/>
</dbReference>
<dbReference type="PANTHER" id="PTHR30461">
    <property type="entry name" value="DNA-INVERTASE FROM LAMBDOID PROPHAGE"/>
    <property type="match status" value="1"/>
</dbReference>
<accession>A0A098MDL1</accession>
<dbReference type="Proteomes" id="UP000029734">
    <property type="component" value="Unassembled WGS sequence"/>
</dbReference>